<dbReference type="GO" id="GO:0003682">
    <property type="term" value="F:chromatin binding"/>
    <property type="evidence" value="ECO:0007669"/>
    <property type="project" value="TreeGrafter"/>
</dbReference>
<comment type="caution">
    <text evidence="6">The sequence shown here is derived from an EMBL/GenBank/DDBJ whole genome shotgun (WGS) entry which is preliminary data.</text>
</comment>
<evidence type="ECO:0008006" key="8">
    <source>
        <dbReference type="Google" id="ProtNLM"/>
    </source>
</evidence>
<dbReference type="AlphaFoldDB" id="A0A0L6VRF4"/>
<dbReference type="PANTHER" id="PTHR22980:SF0">
    <property type="entry name" value="CENTROMERE PROTEIN S"/>
    <property type="match status" value="1"/>
</dbReference>
<feature type="region of interest" description="Disordered" evidence="5">
    <location>
        <begin position="1"/>
        <end position="50"/>
    </location>
</feature>
<reference evidence="6 7" key="1">
    <citation type="submission" date="2015-08" db="EMBL/GenBank/DDBJ databases">
        <title>Next Generation Sequencing and Analysis of the Genome of Puccinia sorghi L Schw, the Causal Agent of Maize Common Rust.</title>
        <authorList>
            <person name="Rochi L."/>
            <person name="Burguener G."/>
            <person name="Darino M."/>
            <person name="Turjanski A."/>
            <person name="Kreff E."/>
            <person name="Dieguez M.J."/>
            <person name="Sacco F."/>
        </authorList>
    </citation>
    <scope>NUCLEOTIDE SEQUENCE [LARGE SCALE GENOMIC DNA]</scope>
    <source>
        <strain evidence="6 7">RO10H11247</strain>
    </source>
</reference>
<dbReference type="GO" id="GO:0003677">
    <property type="term" value="F:DNA binding"/>
    <property type="evidence" value="ECO:0007669"/>
    <property type="project" value="UniProtKB-KW"/>
</dbReference>
<dbReference type="VEuPathDB" id="FungiDB:VP01_1225g16"/>
<sequence>MAPGRRGEKHAMRKLKQSEGDDEISVEDEHVLPARAKHNDDDDDGDQDEQKLTCGIDEKSLKAAVWYTVAQIAQEEEIELGRSMSEPFVASLAELVYAQAGESIRSARTLLRPSPAIKLFFELTPERINDTYILAEHLALELKAFAAHAGRSTIREEDVKLVCRKSSVLQELLDEEARRITSRSSTSSKPTSTAPPKNPASTTRKPKPKPTRVGGLAAAIDSVRNPSG</sequence>
<evidence type="ECO:0000313" key="6">
    <source>
        <dbReference type="EMBL" id="KNZ62770.1"/>
    </source>
</evidence>
<feature type="compositionally biased region" description="Low complexity" evidence="5">
    <location>
        <begin position="182"/>
        <end position="203"/>
    </location>
</feature>
<dbReference type="GO" id="GO:0046982">
    <property type="term" value="F:protein heterodimerization activity"/>
    <property type="evidence" value="ECO:0007669"/>
    <property type="project" value="InterPro"/>
</dbReference>
<keyword evidence="2" id="KW-0227">DNA damage</keyword>
<accession>A0A0L6VRF4</accession>
<gene>
    <name evidence="6" type="ORF">VP01_1225g16</name>
</gene>
<dbReference type="InterPro" id="IPR009072">
    <property type="entry name" value="Histone-fold"/>
</dbReference>
<keyword evidence="4" id="KW-0234">DNA repair</keyword>
<keyword evidence="3" id="KW-0238">DNA-binding</keyword>
<proteinExistence type="inferred from homology"/>
<dbReference type="STRING" id="27349.A0A0L6VRF4"/>
<keyword evidence="7" id="KW-1185">Reference proteome</keyword>
<evidence type="ECO:0000256" key="3">
    <source>
        <dbReference type="ARBA" id="ARBA00023125"/>
    </source>
</evidence>
<dbReference type="GO" id="GO:0006281">
    <property type="term" value="P:DNA repair"/>
    <property type="evidence" value="ECO:0007669"/>
    <property type="project" value="UniProtKB-KW"/>
</dbReference>
<name>A0A0L6VRF4_9BASI</name>
<feature type="region of interest" description="Disordered" evidence="5">
    <location>
        <begin position="177"/>
        <end position="228"/>
    </location>
</feature>
<feature type="compositionally biased region" description="Basic and acidic residues" evidence="5">
    <location>
        <begin position="1"/>
        <end position="10"/>
    </location>
</feature>
<dbReference type="Gene3D" id="1.10.20.10">
    <property type="entry name" value="Histone, subunit A"/>
    <property type="match status" value="1"/>
</dbReference>
<evidence type="ECO:0000256" key="4">
    <source>
        <dbReference type="ARBA" id="ARBA00023204"/>
    </source>
</evidence>
<comment type="similarity">
    <text evidence="1">Belongs to the TAF9 family. CENP-S/MHF1 subfamily.</text>
</comment>
<evidence type="ECO:0000256" key="2">
    <source>
        <dbReference type="ARBA" id="ARBA00022763"/>
    </source>
</evidence>
<dbReference type="OrthoDB" id="1872155at2759"/>
<protein>
    <recommendedName>
        <fullName evidence="8">Centromere protein S</fullName>
    </recommendedName>
</protein>
<evidence type="ECO:0000256" key="1">
    <source>
        <dbReference type="ARBA" id="ARBA00006612"/>
    </source>
</evidence>
<dbReference type="GO" id="GO:0031297">
    <property type="term" value="P:replication fork processing"/>
    <property type="evidence" value="ECO:0007669"/>
    <property type="project" value="TreeGrafter"/>
</dbReference>
<evidence type="ECO:0000313" key="7">
    <source>
        <dbReference type="Proteomes" id="UP000037035"/>
    </source>
</evidence>
<organism evidence="6 7">
    <name type="scientific">Puccinia sorghi</name>
    <dbReference type="NCBI Taxonomy" id="27349"/>
    <lineage>
        <taxon>Eukaryota</taxon>
        <taxon>Fungi</taxon>
        <taxon>Dikarya</taxon>
        <taxon>Basidiomycota</taxon>
        <taxon>Pucciniomycotina</taxon>
        <taxon>Pucciniomycetes</taxon>
        <taxon>Pucciniales</taxon>
        <taxon>Pucciniaceae</taxon>
        <taxon>Puccinia</taxon>
    </lineage>
</organism>
<feature type="compositionally biased region" description="Basic and acidic residues" evidence="5">
    <location>
        <begin position="27"/>
        <end position="40"/>
    </location>
</feature>
<dbReference type="GO" id="GO:0000712">
    <property type="term" value="P:resolution of meiotic recombination intermediates"/>
    <property type="evidence" value="ECO:0007669"/>
    <property type="project" value="TreeGrafter"/>
</dbReference>
<dbReference type="SUPFAM" id="SSF47113">
    <property type="entry name" value="Histone-fold"/>
    <property type="match status" value="1"/>
</dbReference>
<dbReference type="PANTHER" id="PTHR22980">
    <property type="entry name" value="CORTISTATIN"/>
    <property type="match status" value="1"/>
</dbReference>
<dbReference type="GO" id="GO:0071821">
    <property type="term" value="C:FANCM-MHF complex"/>
    <property type="evidence" value="ECO:0007669"/>
    <property type="project" value="InterPro"/>
</dbReference>
<dbReference type="CDD" id="cd22919">
    <property type="entry name" value="HFD_CENP-S"/>
    <property type="match status" value="1"/>
</dbReference>
<dbReference type="Proteomes" id="UP000037035">
    <property type="component" value="Unassembled WGS sequence"/>
</dbReference>
<evidence type="ECO:0000256" key="5">
    <source>
        <dbReference type="SAM" id="MobiDB-lite"/>
    </source>
</evidence>
<dbReference type="InterPro" id="IPR029003">
    <property type="entry name" value="CENP-S/Mhf1"/>
</dbReference>
<dbReference type="EMBL" id="LAVV01002510">
    <property type="protein sequence ID" value="KNZ62770.1"/>
    <property type="molecule type" value="Genomic_DNA"/>
</dbReference>
<dbReference type="Pfam" id="PF15630">
    <property type="entry name" value="CENP-S"/>
    <property type="match status" value="2"/>
</dbReference>